<organism evidence="1 2">
    <name type="scientific">Scleroderma citrinum Foug A</name>
    <dbReference type="NCBI Taxonomy" id="1036808"/>
    <lineage>
        <taxon>Eukaryota</taxon>
        <taxon>Fungi</taxon>
        <taxon>Dikarya</taxon>
        <taxon>Basidiomycota</taxon>
        <taxon>Agaricomycotina</taxon>
        <taxon>Agaricomycetes</taxon>
        <taxon>Agaricomycetidae</taxon>
        <taxon>Boletales</taxon>
        <taxon>Sclerodermatineae</taxon>
        <taxon>Sclerodermataceae</taxon>
        <taxon>Scleroderma</taxon>
    </lineage>
</organism>
<reference evidence="2" key="2">
    <citation type="submission" date="2015-01" db="EMBL/GenBank/DDBJ databases">
        <title>Evolutionary Origins and Diversification of the Mycorrhizal Mutualists.</title>
        <authorList>
            <consortium name="DOE Joint Genome Institute"/>
            <consortium name="Mycorrhizal Genomics Consortium"/>
            <person name="Kohler A."/>
            <person name="Kuo A."/>
            <person name="Nagy L.G."/>
            <person name="Floudas D."/>
            <person name="Copeland A."/>
            <person name="Barry K.W."/>
            <person name="Cichocki N."/>
            <person name="Veneault-Fourrey C."/>
            <person name="LaButti K."/>
            <person name="Lindquist E.A."/>
            <person name="Lipzen A."/>
            <person name="Lundell T."/>
            <person name="Morin E."/>
            <person name="Murat C."/>
            <person name="Riley R."/>
            <person name="Ohm R."/>
            <person name="Sun H."/>
            <person name="Tunlid A."/>
            <person name="Henrissat B."/>
            <person name="Grigoriev I.V."/>
            <person name="Hibbett D.S."/>
            <person name="Martin F."/>
        </authorList>
    </citation>
    <scope>NUCLEOTIDE SEQUENCE [LARGE SCALE GENOMIC DNA]</scope>
    <source>
        <strain evidence="2">Foug A</strain>
    </source>
</reference>
<dbReference type="InParanoid" id="A0A0C2ZEF8"/>
<protein>
    <submittedName>
        <fullName evidence="1">Uncharacterized protein</fullName>
    </submittedName>
</protein>
<gene>
    <name evidence="1" type="ORF">SCLCIDRAFT_969837</name>
</gene>
<name>A0A0C2ZEF8_9AGAM</name>
<sequence>MFGMNAYLLRCQVDANRTVQSGYDVDVFRTSQMKQVFSPVFTPVFTQCSYVCRRGGWRRRQLAEEHRRFP</sequence>
<dbReference type="AlphaFoldDB" id="A0A0C2ZEF8"/>
<proteinExistence type="predicted"/>
<evidence type="ECO:0000313" key="1">
    <source>
        <dbReference type="EMBL" id="KIM60093.1"/>
    </source>
</evidence>
<dbReference type="HOGENOM" id="CLU_2759311_0_0_1"/>
<dbReference type="EMBL" id="KN822066">
    <property type="protein sequence ID" value="KIM60093.1"/>
    <property type="molecule type" value="Genomic_DNA"/>
</dbReference>
<keyword evidence="2" id="KW-1185">Reference proteome</keyword>
<reference evidence="1 2" key="1">
    <citation type="submission" date="2014-04" db="EMBL/GenBank/DDBJ databases">
        <authorList>
            <consortium name="DOE Joint Genome Institute"/>
            <person name="Kuo A."/>
            <person name="Kohler A."/>
            <person name="Nagy L.G."/>
            <person name="Floudas D."/>
            <person name="Copeland A."/>
            <person name="Barry K.W."/>
            <person name="Cichocki N."/>
            <person name="Veneault-Fourrey C."/>
            <person name="LaButti K."/>
            <person name="Lindquist E.A."/>
            <person name="Lipzen A."/>
            <person name="Lundell T."/>
            <person name="Morin E."/>
            <person name="Murat C."/>
            <person name="Sun H."/>
            <person name="Tunlid A."/>
            <person name="Henrissat B."/>
            <person name="Grigoriev I.V."/>
            <person name="Hibbett D.S."/>
            <person name="Martin F."/>
            <person name="Nordberg H.P."/>
            <person name="Cantor M.N."/>
            <person name="Hua S.X."/>
        </authorList>
    </citation>
    <scope>NUCLEOTIDE SEQUENCE [LARGE SCALE GENOMIC DNA]</scope>
    <source>
        <strain evidence="1 2">Foug A</strain>
    </source>
</reference>
<dbReference type="Proteomes" id="UP000053989">
    <property type="component" value="Unassembled WGS sequence"/>
</dbReference>
<accession>A0A0C2ZEF8</accession>
<evidence type="ECO:0000313" key="2">
    <source>
        <dbReference type="Proteomes" id="UP000053989"/>
    </source>
</evidence>